<name>A0AA39CPI1_9EURO</name>
<evidence type="ECO:0000256" key="1">
    <source>
        <dbReference type="SAM" id="MobiDB-lite"/>
    </source>
</evidence>
<protein>
    <submittedName>
        <fullName evidence="3">Uncharacterized protein</fullName>
    </submittedName>
</protein>
<feature type="transmembrane region" description="Helical" evidence="2">
    <location>
        <begin position="33"/>
        <end position="56"/>
    </location>
</feature>
<evidence type="ECO:0000256" key="2">
    <source>
        <dbReference type="SAM" id="Phobius"/>
    </source>
</evidence>
<organism evidence="3 4">
    <name type="scientific">Cladophialophora chaetospira</name>
    <dbReference type="NCBI Taxonomy" id="386627"/>
    <lineage>
        <taxon>Eukaryota</taxon>
        <taxon>Fungi</taxon>
        <taxon>Dikarya</taxon>
        <taxon>Ascomycota</taxon>
        <taxon>Pezizomycotina</taxon>
        <taxon>Eurotiomycetes</taxon>
        <taxon>Chaetothyriomycetidae</taxon>
        <taxon>Chaetothyriales</taxon>
        <taxon>Herpotrichiellaceae</taxon>
        <taxon>Cladophialophora</taxon>
    </lineage>
</organism>
<evidence type="ECO:0000313" key="4">
    <source>
        <dbReference type="Proteomes" id="UP001172673"/>
    </source>
</evidence>
<sequence>MTALPVYTGVWTDQSQGAFLGRYHTYTRRETQFLLGATAAFLTYVGGCAWTIYAFLSHARLAQRNSPDMMTLQHRSIYRNSSTAQSAILDGLNVYLAWKPWKLCSRPRKRSRQTRYVGLRSCELILPAFVVFGFFTAASVVSTLIATPIYTGNAVLLKDGLASGRCGVTTYDGSLKSQEAVFSKTANDTHAAISYSRSCYSGDSTIFNSVSCHSFVKPKLNYTRDYTYCPFGDPQIPFEDSICNINNNNAAYRLTSEHLDSNKDFGINAAPKDRVQVSKQLVCSPLNWKGFNSTREGEADETNILLTDYKFGPVVDIFTPGSNYTDWTYENNPSARDDYVSFDVFAVTHNATGPATLWRPVPALDRSDADVTIIFVAPNSITYRDQVEDPFFSATWPYTAPGVVLPGTVTTYSPDDFVSIMGCTEQYKICIDKGSRCSPYSGQAALPQLLHELHLNMNQYLTAQRLLSTISVATVYSSVAGIGPDALRLWSQVYQLVAPGLPRNQWQLEVDGWHETTLAKWQALTVEFAANPYAAAHPPEHGPFLVFPDNNATLDAAWHSQCRNQLISNLGAYQNVSIVGLVVIYSVGGLIILISWVLTMGFAGRYGGQSSRWAWRIDGKLQAQRVGLLGAGFRDLDGSQGEVPTVPRESEGRVPVRIVNSALRGGLVFVPKMNAESKAGSADEGGEKALEGDLEGQTMHNATKSEESRGVEMTSLEVRTVAGPWEERSRIYTLLNRMRSKE</sequence>
<gene>
    <name evidence="3" type="ORF">H2200_001913</name>
</gene>
<feature type="transmembrane region" description="Helical" evidence="2">
    <location>
        <begin position="578"/>
        <end position="603"/>
    </location>
</feature>
<feature type="transmembrane region" description="Helical" evidence="2">
    <location>
        <begin position="124"/>
        <end position="150"/>
    </location>
</feature>
<dbReference type="AlphaFoldDB" id="A0AA39CPI1"/>
<feature type="region of interest" description="Disordered" evidence="1">
    <location>
        <begin position="678"/>
        <end position="711"/>
    </location>
</feature>
<proteinExistence type="predicted"/>
<dbReference type="Proteomes" id="UP001172673">
    <property type="component" value="Unassembled WGS sequence"/>
</dbReference>
<reference evidence="3" key="1">
    <citation type="submission" date="2022-10" db="EMBL/GenBank/DDBJ databases">
        <title>Culturing micro-colonial fungi from biological soil crusts in the Mojave desert and describing Neophaeococcomyces mojavensis, and introducing the new genera and species Taxawa tesnikishii.</title>
        <authorList>
            <person name="Kurbessoian T."/>
            <person name="Stajich J.E."/>
        </authorList>
    </citation>
    <scope>NUCLEOTIDE SEQUENCE</scope>
    <source>
        <strain evidence="3">TK_41</strain>
    </source>
</reference>
<accession>A0AA39CPI1</accession>
<dbReference type="EMBL" id="JAPDRK010000002">
    <property type="protein sequence ID" value="KAJ9615836.1"/>
    <property type="molecule type" value="Genomic_DNA"/>
</dbReference>
<keyword evidence="4" id="KW-1185">Reference proteome</keyword>
<keyword evidence="2" id="KW-0472">Membrane</keyword>
<comment type="caution">
    <text evidence="3">The sequence shown here is derived from an EMBL/GenBank/DDBJ whole genome shotgun (WGS) entry which is preliminary data.</text>
</comment>
<keyword evidence="2" id="KW-0812">Transmembrane</keyword>
<evidence type="ECO:0000313" key="3">
    <source>
        <dbReference type="EMBL" id="KAJ9615836.1"/>
    </source>
</evidence>
<keyword evidence="2" id="KW-1133">Transmembrane helix</keyword>